<feature type="compositionally biased region" description="Basic and acidic residues" evidence="1">
    <location>
        <begin position="434"/>
        <end position="446"/>
    </location>
</feature>
<organism evidence="2">
    <name type="scientific">viral metagenome</name>
    <dbReference type="NCBI Taxonomy" id="1070528"/>
    <lineage>
        <taxon>unclassified sequences</taxon>
        <taxon>metagenomes</taxon>
        <taxon>organismal metagenomes</taxon>
    </lineage>
</organism>
<dbReference type="AlphaFoldDB" id="A0A6C0I837"/>
<evidence type="ECO:0000256" key="1">
    <source>
        <dbReference type="SAM" id="MobiDB-lite"/>
    </source>
</evidence>
<reference evidence="2" key="1">
    <citation type="journal article" date="2020" name="Nature">
        <title>Giant virus diversity and host interactions through global metagenomics.</title>
        <authorList>
            <person name="Schulz F."/>
            <person name="Roux S."/>
            <person name="Paez-Espino D."/>
            <person name="Jungbluth S."/>
            <person name="Walsh D.A."/>
            <person name="Denef V.J."/>
            <person name="McMahon K.D."/>
            <person name="Konstantinidis K.T."/>
            <person name="Eloe-Fadrosh E.A."/>
            <person name="Kyrpides N.C."/>
            <person name="Woyke T."/>
        </authorList>
    </citation>
    <scope>NUCLEOTIDE SEQUENCE</scope>
    <source>
        <strain evidence="2">GVMAG-M-3300023184-51</strain>
    </source>
</reference>
<name>A0A6C0I837_9ZZZZ</name>
<dbReference type="EMBL" id="MN740119">
    <property type="protein sequence ID" value="QHT88575.1"/>
    <property type="molecule type" value="Genomic_DNA"/>
</dbReference>
<accession>A0A6C0I837</accession>
<sequence>MGNQFSINKSSNLDTKDMSEPKSSYEIIDFIATYYILTADYVSLTKLYDREYCNKLVVLTSDIIERYFTNLEITYLAQRTKEGVTVDEMTKDKIIFFEKDALKQADIQNALKKKRVCQGIAKFYIKIAHIFATIVRTINPVYVYKDSDGDTVRANLYERGKIPQGVHSEIHKMNICDMRINALRGKQDFSKLGQNDPITIVPDICSMNINDSGELKNLMEEPGIPELEHLYYDDGYNYDTGKFEKMSEQAAKQYADDLKVFHEYFTGNTDDNNPISKFSDIKLRDFGKTEKSCLNEVREVKGKLSDELFAKYADNLRRMIDNANLNQDKLTDIINKLFTYTIDPQTKKKVVRVNPTLTEDGLQQVVIDTRALVIKLYLTCEKDFEEGVSIYKAIVDQLSLDTTRRQTETLTKEVDKELNTDSEKTVEDNQSIEESDKNDLIDDANK</sequence>
<feature type="region of interest" description="Disordered" evidence="1">
    <location>
        <begin position="411"/>
        <end position="446"/>
    </location>
</feature>
<protein>
    <submittedName>
        <fullName evidence="2">Uncharacterized protein</fullName>
    </submittedName>
</protein>
<feature type="compositionally biased region" description="Basic and acidic residues" evidence="1">
    <location>
        <begin position="411"/>
        <end position="427"/>
    </location>
</feature>
<evidence type="ECO:0000313" key="2">
    <source>
        <dbReference type="EMBL" id="QHT88575.1"/>
    </source>
</evidence>
<proteinExistence type="predicted"/>